<dbReference type="SMART" id="SM00422">
    <property type="entry name" value="HTH_MERR"/>
    <property type="match status" value="1"/>
</dbReference>
<dbReference type="Pfam" id="PF13411">
    <property type="entry name" value="MerR_1"/>
    <property type="match status" value="1"/>
</dbReference>
<evidence type="ECO:0000313" key="3">
    <source>
        <dbReference type="EMBL" id="MEQ3542047.1"/>
    </source>
</evidence>
<dbReference type="PRINTS" id="PR00040">
    <property type="entry name" value="HTHMERR"/>
</dbReference>
<gene>
    <name evidence="3" type="ORF">WHI96_24850</name>
</gene>
<dbReference type="Pfam" id="PF07739">
    <property type="entry name" value="TipAS"/>
    <property type="match status" value="1"/>
</dbReference>
<comment type="caution">
    <text evidence="3">The sequence shown here is derived from an EMBL/GenBank/DDBJ whole genome shotgun (WGS) entry which is preliminary data.</text>
</comment>
<dbReference type="PROSITE" id="PS50937">
    <property type="entry name" value="HTH_MERR_2"/>
    <property type="match status" value="1"/>
</dbReference>
<keyword evidence="1" id="KW-0238">DNA-binding</keyword>
<dbReference type="EMBL" id="JBEDNP010000022">
    <property type="protein sequence ID" value="MEQ3542047.1"/>
    <property type="molecule type" value="Genomic_DNA"/>
</dbReference>
<evidence type="ECO:0000259" key="2">
    <source>
        <dbReference type="PROSITE" id="PS50937"/>
    </source>
</evidence>
<dbReference type="Proteomes" id="UP001464923">
    <property type="component" value="Unassembled WGS sequence"/>
</dbReference>
<dbReference type="InterPro" id="IPR012925">
    <property type="entry name" value="TipAS_dom"/>
</dbReference>
<dbReference type="SUPFAM" id="SSF46955">
    <property type="entry name" value="Putative DNA-binding domain"/>
    <property type="match status" value="1"/>
</dbReference>
<reference evidence="3 4" key="1">
    <citation type="submission" date="2024-03" db="EMBL/GenBank/DDBJ databases">
        <title>Draft genome sequence of Pseudonocardia tropica JCM 19149.</title>
        <authorList>
            <person name="Butdee W."/>
            <person name="Duangmal K."/>
        </authorList>
    </citation>
    <scope>NUCLEOTIDE SEQUENCE [LARGE SCALE GENOMIC DNA]</scope>
    <source>
        <strain evidence="3 4">JCM 19149</strain>
    </source>
</reference>
<keyword evidence="4" id="KW-1185">Reference proteome</keyword>
<dbReference type="PANTHER" id="PTHR30204">
    <property type="entry name" value="REDOX-CYCLING DRUG-SENSING TRANSCRIPTIONAL ACTIVATOR SOXR"/>
    <property type="match status" value="1"/>
</dbReference>
<dbReference type="CDD" id="cd01106">
    <property type="entry name" value="HTH_TipAL-Mta"/>
    <property type="match status" value="1"/>
</dbReference>
<dbReference type="InterPro" id="IPR009061">
    <property type="entry name" value="DNA-bd_dom_put_sf"/>
</dbReference>
<organism evidence="3 4">
    <name type="scientific">Pseudonocardia tropica</name>
    <dbReference type="NCBI Taxonomy" id="681289"/>
    <lineage>
        <taxon>Bacteria</taxon>
        <taxon>Bacillati</taxon>
        <taxon>Actinomycetota</taxon>
        <taxon>Actinomycetes</taxon>
        <taxon>Pseudonocardiales</taxon>
        <taxon>Pseudonocardiaceae</taxon>
        <taxon>Pseudonocardia</taxon>
    </lineage>
</organism>
<name>A0ABV1K1E6_9PSEU</name>
<accession>A0ABV1K1E6</accession>
<dbReference type="RefSeq" id="WP_345643207.1">
    <property type="nucleotide sequence ID" value="NZ_BAABLY010000014.1"/>
</dbReference>
<evidence type="ECO:0000256" key="1">
    <source>
        <dbReference type="ARBA" id="ARBA00023125"/>
    </source>
</evidence>
<feature type="domain" description="HTH merR-type" evidence="2">
    <location>
        <begin position="14"/>
        <end position="75"/>
    </location>
</feature>
<evidence type="ECO:0000313" key="4">
    <source>
        <dbReference type="Proteomes" id="UP001464923"/>
    </source>
</evidence>
<dbReference type="Gene3D" id="1.10.1660.10">
    <property type="match status" value="1"/>
</dbReference>
<dbReference type="InterPro" id="IPR000551">
    <property type="entry name" value="MerR-type_HTH_dom"/>
</dbReference>
<sequence length="210" mass="22929">MTDEACWSTDDVVRLAGVSSRTLRHYDHIGLVSPAGTGPGGRRLYGRTQLRRLQHVLLLRELGLGLPQIAAVLDTGSDAAEVDALRVHHGRLLEEIARLRRLADTVARSIGEREGTGEMTAEEMFEAFRDDPHGAEARDRWGADAVAVQERVADWTRADATELTADWESVLRRLATARSAGDPVDAHGAGLSGYLRDAIAVYAAERLEQP</sequence>
<protein>
    <submittedName>
        <fullName evidence="3">MerR family transcriptional regulator</fullName>
    </submittedName>
</protein>
<dbReference type="InterPro" id="IPR047057">
    <property type="entry name" value="MerR_fam"/>
</dbReference>
<proteinExistence type="predicted"/>
<dbReference type="PANTHER" id="PTHR30204:SF90">
    <property type="entry name" value="HTH-TYPE TRANSCRIPTIONAL ACTIVATOR MTA"/>
    <property type="match status" value="1"/>
</dbReference>